<dbReference type="PIRSF" id="PIRSF029033">
    <property type="entry name" value="UCP029033"/>
    <property type="match status" value="1"/>
</dbReference>
<reference evidence="1" key="2">
    <citation type="journal article" date="2022" name="Microbiol. Resour. Announc.">
        <title>Metagenome Sequencing to Explore Phylogenomics of Terrestrial Cyanobacteria.</title>
        <authorList>
            <person name="Ward R.D."/>
            <person name="Stajich J.E."/>
            <person name="Johansen J.R."/>
            <person name="Huntemann M."/>
            <person name="Clum A."/>
            <person name="Foster B."/>
            <person name="Foster B."/>
            <person name="Roux S."/>
            <person name="Palaniappan K."/>
            <person name="Varghese N."/>
            <person name="Mukherjee S."/>
            <person name="Reddy T.B.K."/>
            <person name="Daum C."/>
            <person name="Copeland A."/>
            <person name="Chen I.A."/>
            <person name="Ivanova N.N."/>
            <person name="Kyrpides N.C."/>
            <person name="Shapiro N."/>
            <person name="Eloe-Fadrosh E.A."/>
            <person name="Pietrasiak N."/>
        </authorList>
    </citation>
    <scope>NUCLEOTIDE SEQUENCE</scope>
    <source>
        <strain evidence="1">UHER 2000/2452</strain>
    </source>
</reference>
<name>A0A951QES6_9CYAN</name>
<dbReference type="InterPro" id="IPR016907">
    <property type="entry name" value="UCP029033"/>
</dbReference>
<protein>
    <submittedName>
        <fullName evidence="1">SIMPL domain-containing protein</fullName>
    </submittedName>
</protein>
<comment type="caution">
    <text evidence="1">The sequence shown here is derived from an EMBL/GenBank/DDBJ whole genome shotgun (WGS) entry which is preliminary data.</text>
</comment>
<dbReference type="Gene3D" id="3.30.110.170">
    <property type="entry name" value="Protein of unknown function (DUF541), domain 1"/>
    <property type="match status" value="1"/>
</dbReference>
<dbReference type="InterPro" id="IPR052022">
    <property type="entry name" value="26kDa_periplasmic_antigen"/>
</dbReference>
<evidence type="ECO:0000313" key="1">
    <source>
        <dbReference type="EMBL" id="MBW4660436.1"/>
    </source>
</evidence>
<dbReference type="InterPro" id="IPR007497">
    <property type="entry name" value="SIMPL/DUF541"/>
</dbReference>
<gene>
    <name evidence="1" type="ORF">KME15_17320</name>
</gene>
<dbReference type="PANTHER" id="PTHR34387">
    <property type="entry name" value="SLR1258 PROTEIN"/>
    <property type="match status" value="1"/>
</dbReference>
<dbReference type="GO" id="GO:0006974">
    <property type="term" value="P:DNA damage response"/>
    <property type="evidence" value="ECO:0007669"/>
    <property type="project" value="TreeGrafter"/>
</dbReference>
<dbReference type="Pfam" id="PF04402">
    <property type="entry name" value="SIMPL"/>
    <property type="match status" value="1"/>
</dbReference>
<evidence type="ECO:0000313" key="2">
    <source>
        <dbReference type="Proteomes" id="UP000757435"/>
    </source>
</evidence>
<dbReference type="Proteomes" id="UP000757435">
    <property type="component" value="Unassembled WGS sequence"/>
</dbReference>
<reference evidence="1" key="1">
    <citation type="submission" date="2021-05" db="EMBL/GenBank/DDBJ databases">
        <authorList>
            <person name="Pietrasiak N."/>
            <person name="Ward R."/>
            <person name="Stajich J.E."/>
            <person name="Kurbessoian T."/>
        </authorList>
    </citation>
    <scope>NUCLEOTIDE SEQUENCE</scope>
    <source>
        <strain evidence="1">UHER 2000/2452</strain>
    </source>
</reference>
<dbReference type="Gene3D" id="3.30.70.2970">
    <property type="entry name" value="Protein of unknown function (DUF541), domain 2"/>
    <property type="match status" value="1"/>
</dbReference>
<proteinExistence type="predicted"/>
<accession>A0A951QES6</accession>
<sequence length="249" mass="27197">MQDSPSRDRFPQLFAGLTALSLALVVSSFMAANAIRNFKQSNDALMVTGSAKRPIRSDYVVWRASVSSQQSTAQAAYQELKRQTERVQSYLKAQQVPDDAITLNAIETYAIPEVAANGRETGQTIAYRLSQRLEVRSSEVDRITQLSQQATDLINEGISLTSEPPQYLYTQLGKVRIEMVAEATKDAKARAEAIAQSTGNRVGAVRSAETGVFQITSRNSTDVSDSGIYDTSSIDKDITAVVSVKFGME</sequence>
<dbReference type="PANTHER" id="PTHR34387:SF2">
    <property type="entry name" value="SLR1258 PROTEIN"/>
    <property type="match status" value="1"/>
</dbReference>
<dbReference type="EMBL" id="JAHHHD010000021">
    <property type="protein sequence ID" value="MBW4660436.1"/>
    <property type="molecule type" value="Genomic_DNA"/>
</dbReference>
<dbReference type="AlphaFoldDB" id="A0A951QES6"/>
<organism evidence="1 2">
    <name type="scientific">Drouetiella hepatica Uher 2000/2452</name>
    <dbReference type="NCBI Taxonomy" id="904376"/>
    <lineage>
        <taxon>Bacteria</taxon>
        <taxon>Bacillati</taxon>
        <taxon>Cyanobacteriota</taxon>
        <taxon>Cyanophyceae</taxon>
        <taxon>Oculatellales</taxon>
        <taxon>Oculatellaceae</taxon>
        <taxon>Drouetiella</taxon>
    </lineage>
</organism>